<dbReference type="Gramene" id="mRNA:HanXRQr2_Chr09g0365341">
    <property type="protein sequence ID" value="CDS:HanXRQr2_Chr09g0365341.1"/>
    <property type="gene ID" value="HanXRQr2_Chr09g0365341"/>
</dbReference>
<feature type="transmembrane region" description="Helical" evidence="6">
    <location>
        <begin position="60"/>
        <end position="82"/>
    </location>
</feature>
<dbReference type="InterPro" id="IPR007749">
    <property type="entry name" value="DUF677"/>
</dbReference>
<comment type="subcellular location">
    <subcellularLocation>
        <location evidence="1">Membrane</location>
    </subcellularLocation>
</comment>
<name>A0A9K3I2F2_HELAN</name>
<proteinExistence type="inferred from homology"/>
<evidence type="ECO:0000313" key="7">
    <source>
        <dbReference type="EMBL" id="KAF5788966.1"/>
    </source>
</evidence>
<keyword evidence="4 6" id="KW-1133">Transmembrane helix</keyword>
<reference evidence="7" key="2">
    <citation type="submission" date="2020-06" db="EMBL/GenBank/DDBJ databases">
        <title>Helianthus annuus Genome sequencing and assembly Release 2.</title>
        <authorList>
            <person name="Gouzy J."/>
            <person name="Langlade N."/>
            <person name="Munos S."/>
        </authorList>
    </citation>
    <scope>NUCLEOTIDE SEQUENCE</scope>
    <source>
        <tissue evidence="7">Leaves</tissue>
    </source>
</reference>
<evidence type="ECO:0000256" key="1">
    <source>
        <dbReference type="ARBA" id="ARBA00004370"/>
    </source>
</evidence>
<accession>A0A9K3I2F2</accession>
<comment type="caution">
    <text evidence="7">The sequence shown here is derived from an EMBL/GenBank/DDBJ whole genome shotgun (WGS) entry which is preliminary data.</text>
</comment>
<comment type="similarity">
    <text evidence="2">Belongs to the UPF0496 family.</text>
</comment>
<dbReference type="Proteomes" id="UP000215914">
    <property type="component" value="Unassembled WGS sequence"/>
</dbReference>
<keyword evidence="5 6" id="KW-0472">Membrane</keyword>
<evidence type="ECO:0000256" key="2">
    <source>
        <dbReference type="ARBA" id="ARBA00009074"/>
    </source>
</evidence>
<gene>
    <name evidence="7" type="ORF">HanXRQr2_Chr09g0365341</name>
</gene>
<feature type="transmembrane region" description="Helical" evidence="6">
    <location>
        <begin position="20"/>
        <end position="39"/>
    </location>
</feature>
<feature type="transmembrane region" description="Helical" evidence="6">
    <location>
        <begin position="88"/>
        <end position="105"/>
    </location>
</feature>
<evidence type="ECO:0000256" key="6">
    <source>
        <dbReference type="SAM" id="Phobius"/>
    </source>
</evidence>
<dbReference type="Pfam" id="PF05055">
    <property type="entry name" value="DUF677"/>
    <property type="match status" value="1"/>
</dbReference>
<evidence type="ECO:0000256" key="5">
    <source>
        <dbReference type="ARBA" id="ARBA00023136"/>
    </source>
</evidence>
<evidence type="ECO:0000313" key="8">
    <source>
        <dbReference type="Proteomes" id="UP000215914"/>
    </source>
</evidence>
<evidence type="ECO:0000256" key="4">
    <source>
        <dbReference type="ARBA" id="ARBA00022989"/>
    </source>
</evidence>
<sequence length="119" mass="13483">MRTGFGYFTTRHRPAPLLDLTLSMLVMASSAITNLIFLSKTETEKAKLQRDAKYYKYSRHFSTIVLCLIFITIYFSSLVAAAMEATPLVKALMVGLPTVTVWTWVNGKLKKKDEDIKNT</sequence>
<keyword evidence="3 6" id="KW-0812">Transmembrane</keyword>
<keyword evidence="8" id="KW-1185">Reference proteome</keyword>
<dbReference type="EMBL" id="MNCJ02000324">
    <property type="protein sequence ID" value="KAF5788966.1"/>
    <property type="molecule type" value="Genomic_DNA"/>
</dbReference>
<protein>
    <submittedName>
        <fullName evidence="7">Uncharacterized protein</fullName>
    </submittedName>
</protein>
<reference evidence="7" key="1">
    <citation type="journal article" date="2017" name="Nature">
        <title>The sunflower genome provides insights into oil metabolism, flowering and Asterid evolution.</title>
        <authorList>
            <person name="Badouin H."/>
            <person name="Gouzy J."/>
            <person name="Grassa C.J."/>
            <person name="Murat F."/>
            <person name="Staton S.E."/>
            <person name="Cottret L."/>
            <person name="Lelandais-Briere C."/>
            <person name="Owens G.L."/>
            <person name="Carrere S."/>
            <person name="Mayjonade B."/>
            <person name="Legrand L."/>
            <person name="Gill N."/>
            <person name="Kane N.C."/>
            <person name="Bowers J.E."/>
            <person name="Hubner S."/>
            <person name="Bellec A."/>
            <person name="Berard A."/>
            <person name="Berges H."/>
            <person name="Blanchet N."/>
            <person name="Boniface M.C."/>
            <person name="Brunel D."/>
            <person name="Catrice O."/>
            <person name="Chaidir N."/>
            <person name="Claudel C."/>
            <person name="Donnadieu C."/>
            <person name="Faraut T."/>
            <person name="Fievet G."/>
            <person name="Helmstetter N."/>
            <person name="King M."/>
            <person name="Knapp S.J."/>
            <person name="Lai Z."/>
            <person name="Le Paslier M.C."/>
            <person name="Lippi Y."/>
            <person name="Lorenzon L."/>
            <person name="Mandel J.R."/>
            <person name="Marage G."/>
            <person name="Marchand G."/>
            <person name="Marquand E."/>
            <person name="Bret-Mestries E."/>
            <person name="Morien E."/>
            <person name="Nambeesan S."/>
            <person name="Nguyen T."/>
            <person name="Pegot-Espagnet P."/>
            <person name="Pouilly N."/>
            <person name="Raftis F."/>
            <person name="Sallet E."/>
            <person name="Schiex T."/>
            <person name="Thomas J."/>
            <person name="Vandecasteele C."/>
            <person name="Vares D."/>
            <person name="Vear F."/>
            <person name="Vautrin S."/>
            <person name="Crespi M."/>
            <person name="Mangin B."/>
            <person name="Burke J.M."/>
            <person name="Salse J."/>
            <person name="Munos S."/>
            <person name="Vincourt P."/>
            <person name="Rieseberg L.H."/>
            <person name="Langlade N.B."/>
        </authorList>
    </citation>
    <scope>NUCLEOTIDE SEQUENCE</scope>
    <source>
        <tissue evidence="7">Leaves</tissue>
    </source>
</reference>
<evidence type="ECO:0000256" key="3">
    <source>
        <dbReference type="ARBA" id="ARBA00022692"/>
    </source>
</evidence>
<dbReference type="AlphaFoldDB" id="A0A9K3I2F2"/>
<dbReference type="GO" id="GO:0016020">
    <property type="term" value="C:membrane"/>
    <property type="evidence" value="ECO:0007669"/>
    <property type="project" value="UniProtKB-SubCell"/>
</dbReference>
<organism evidence="7 8">
    <name type="scientific">Helianthus annuus</name>
    <name type="common">Common sunflower</name>
    <dbReference type="NCBI Taxonomy" id="4232"/>
    <lineage>
        <taxon>Eukaryota</taxon>
        <taxon>Viridiplantae</taxon>
        <taxon>Streptophyta</taxon>
        <taxon>Embryophyta</taxon>
        <taxon>Tracheophyta</taxon>
        <taxon>Spermatophyta</taxon>
        <taxon>Magnoliopsida</taxon>
        <taxon>eudicotyledons</taxon>
        <taxon>Gunneridae</taxon>
        <taxon>Pentapetalae</taxon>
        <taxon>asterids</taxon>
        <taxon>campanulids</taxon>
        <taxon>Asterales</taxon>
        <taxon>Asteraceae</taxon>
        <taxon>Asteroideae</taxon>
        <taxon>Heliantheae alliance</taxon>
        <taxon>Heliantheae</taxon>
        <taxon>Helianthus</taxon>
    </lineage>
</organism>